<dbReference type="Pfam" id="PF12770">
    <property type="entry name" value="CHAT"/>
    <property type="match status" value="1"/>
</dbReference>
<keyword evidence="2" id="KW-1133">Transmembrane helix</keyword>
<proteinExistence type="predicted"/>
<feature type="transmembrane region" description="Helical" evidence="2">
    <location>
        <begin position="977"/>
        <end position="995"/>
    </location>
</feature>
<sequence length="999" mass="113426">MDMVRLRILFLMMVVAGVMPAAAQTVSPAQKLHDAALAIRQTDPAKAYARMKEAKDFALAQHDMDTYIVCVYSLSILATDNASQAEALVFLKEALRRVGRKQDLPTAKLHYALAELYVEAVHQFDSALYHYERAKIIRKNIMGEANESVAECYHQQGDVYKYYVFDFQEAEKSYEKALLIREHMDEKERSRPLYNFELARNYYSLATTNRSQQDYEKAIAYGMKTIELVKKINNLDFLERSYAIVANIYRDRGELKEAAVYYQKAIDLNPKSGNGPSALASHYRGMGEMLRNDSAFDQAIAKFLSAQALYHRIGETNSVLYVECLYQMAIAYYQKGDYEQAMKNFRRIRTTLQRMNMLSGRPAMEATLGQGDYHRMMNHPDSALYFYQQAMTFAVPAFHSRRVEDNPDAKAIGLHYFVYRALSKKAEQLMERYTQTKQPQLLQTALQCWMLTEELVKQGRNMLDLEESKWKYTDSNYNVYEQIQATLYALMKESPNDSLLNLSFRYFERSKTHSLNAMLAKARIVSAVNTTDSLFNRYNALTRALFSAEDALARETEKTNGQRVEELRQEVVAVDRRIQAIKPILEEKYPGYFSATGEYPVPSLDKVKALARQEKSVVLEYFWGSKNVYALAIDGEQAMLKKIGNSDSIQTVVKKLLTHFSTEHSSLSPDVFRNFTASAHQLYTILVQPFASRLSQKERIQVVPDGPVSQIPFEVLLLEPSQSVGVDYRSLSYLVKHYPVGYTYSASLLINSKKRTVHNPKVLAMGFTGGNRLGALTENLTEIGGTEDELKALEKRFVDGKFLSGPEVTETRFKLLAPTFDIIHLAIHGKGNTDQNYSASLYFRSRYDSLEDGELHAYELYGLKLKANLAVLSSCESGIGKAYRGEGMISMASAFVFSGCQNILMSLWKVHDQAAVDVMDNFYGSLQDGLPIDGALQHAKKLYLEKGDEITSDPAIWAPLVAYGDLNPVFESNRSRIYVATAVVLLILLLVFIGLKRRY</sequence>
<evidence type="ECO:0000313" key="6">
    <source>
        <dbReference type="Proteomes" id="UP000613030"/>
    </source>
</evidence>
<dbReference type="InterPro" id="IPR011990">
    <property type="entry name" value="TPR-like_helical_dom_sf"/>
</dbReference>
<evidence type="ECO:0000259" key="4">
    <source>
        <dbReference type="Pfam" id="PF12770"/>
    </source>
</evidence>
<keyword evidence="2" id="KW-0812">Transmembrane</keyword>
<dbReference type="RefSeq" id="WP_202015824.1">
    <property type="nucleotide sequence ID" value="NZ_JAERRB010000016.1"/>
</dbReference>
<dbReference type="SMART" id="SM00028">
    <property type="entry name" value="TPR"/>
    <property type="match status" value="7"/>
</dbReference>
<dbReference type="InterPro" id="IPR019734">
    <property type="entry name" value="TPR_rpt"/>
</dbReference>
<protein>
    <submittedName>
        <fullName evidence="5">CHAT domain-containing protein</fullName>
    </submittedName>
</protein>
<feature type="chain" id="PRO_5045917144" evidence="3">
    <location>
        <begin position="24"/>
        <end position="999"/>
    </location>
</feature>
<feature type="repeat" description="TPR" evidence="1">
    <location>
        <begin position="322"/>
        <end position="355"/>
    </location>
</feature>
<organism evidence="5 6">
    <name type="scientific">Chryseolinea lacunae</name>
    <dbReference type="NCBI Taxonomy" id="2801331"/>
    <lineage>
        <taxon>Bacteria</taxon>
        <taxon>Pseudomonadati</taxon>
        <taxon>Bacteroidota</taxon>
        <taxon>Cytophagia</taxon>
        <taxon>Cytophagales</taxon>
        <taxon>Fulvivirgaceae</taxon>
        <taxon>Chryseolinea</taxon>
    </lineage>
</organism>
<dbReference type="PANTHER" id="PTHR10098">
    <property type="entry name" value="RAPSYN-RELATED"/>
    <property type="match status" value="1"/>
</dbReference>
<dbReference type="Gene3D" id="1.25.40.10">
    <property type="entry name" value="Tetratricopeptide repeat domain"/>
    <property type="match status" value="3"/>
</dbReference>
<dbReference type="PROSITE" id="PS50005">
    <property type="entry name" value="TPR"/>
    <property type="match status" value="2"/>
</dbReference>
<evidence type="ECO:0000313" key="5">
    <source>
        <dbReference type="EMBL" id="MBL0745403.1"/>
    </source>
</evidence>
<evidence type="ECO:0000256" key="2">
    <source>
        <dbReference type="SAM" id="Phobius"/>
    </source>
</evidence>
<dbReference type="SUPFAM" id="SSF48452">
    <property type="entry name" value="TPR-like"/>
    <property type="match status" value="2"/>
</dbReference>
<keyword evidence="6" id="KW-1185">Reference proteome</keyword>
<dbReference type="Pfam" id="PF13424">
    <property type="entry name" value="TPR_12"/>
    <property type="match status" value="3"/>
</dbReference>
<accession>A0ABS1L1J1</accession>
<name>A0ABS1L1J1_9BACT</name>
<keyword evidence="2" id="KW-0472">Membrane</keyword>
<evidence type="ECO:0000256" key="3">
    <source>
        <dbReference type="SAM" id="SignalP"/>
    </source>
</evidence>
<evidence type="ECO:0000256" key="1">
    <source>
        <dbReference type="PROSITE-ProRule" id="PRU00339"/>
    </source>
</evidence>
<keyword evidence="3" id="KW-0732">Signal</keyword>
<keyword evidence="1" id="KW-0802">TPR repeat</keyword>
<feature type="domain" description="CHAT" evidence="4">
    <location>
        <begin position="677"/>
        <end position="965"/>
    </location>
</feature>
<dbReference type="PROSITE" id="PS50293">
    <property type="entry name" value="TPR_REGION"/>
    <property type="match status" value="1"/>
</dbReference>
<dbReference type="EMBL" id="JAERRB010000016">
    <property type="protein sequence ID" value="MBL0745403.1"/>
    <property type="molecule type" value="Genomic_DNA"/>
</dbReference>
<feature type="repeat" description="TPR" evidence="1">
    <location>
        <begin position="239"/>
        <end position="272"/>
    </location>
</feature>
<reference evidence="5 6" key="1">
    <citation type="submission" date="2021-01" db="EMBL/GenBank/DDBJ databases">
        <title>Chryseolinea sp. Jin1 Genome sequencing and assembly.</title>
        <authorList>
            <person name="Kim I."/>
        </authorList>
    </citation>
    <scope>NUCLEOTIDE SEQUENCE [LARGE SCALE GENOMIC DNA]</scope>
    <source>
        <strain evidence="5 6">Jin1</strain>
    </source>
</reference>
<gene>
    <name evidence="5" type="ORF">JI741_29500</name>
</gene>
<comment type="caution">
    <text evidence="5">The sequence shown here is derived from an EMBL/GenBank/DDBJ whole genome shotgun (WGS) entry which is preliminary data.</text>
</comment>
<dbReference type="PANTHER" id="PTHR10098:SF108">
    <property type="entry name" value="TETRATRICOPEPTIDE REPEAT PROTEIN 28"/>
    <property type="match status" value="1"/>
</dbReference>
<dbReference type="InterPro" id="IPR024983">
    <property type="entry name" value="CHAT_dom"/>
</dbReference>
<feature type="signal peptide" evidence="3">
    <location>
        <begin position="1"/>
        <end position="23"/>
    </location>
</feature>
<dbReference type="Proteomes" id="UP000613030">
    <property type="component" value="Unassembled WGS sequence"/>
</dbReference>